<accession>A0A8H9HZ79</accession>
<dbReference type="EMBL" id="JPRF03000043">
    <property type="protein sequence ID" value="OEV34648.1"/>
    <property type="molecule type" value="Genomic_DNA"/>
</dbReference>
<name>A0A1E7N1S8_KITAU</name>
<comment type="caution">
    <text evidence="2">The sequence shown here is derived from an EMBL/GenBank/DDBJ whole genome shotgun (WGS) entry which is preliminary data.</text>
</comment>
<accession>A0A1E7N1S8</accession>
<dbReference type="GeneID" id="97489462"/>
<organism evidence="2 3">
    <name type="scientific">Kitasatospora aureofaciens</name>
    <name type="common">Streptomyces aureofaciens</name>
    <dbReference type="NCBI Taxonomy" id="1894"/>
    <lineage>
        <taxon>Bacteria</taxon>
        <taxon>Bacillati</taxon>
        <taxon>Actinomycetota</taxon>
        <taxon>Actinomycetes</taxon>
        <taxon>Kitasatosporales</taxon>
        <taxon>Streptomycetaceae</taxon>
        <taxon>Kitasatospora</taxon>
    </lineage>
</organism>
<protein>
    <submittedName>
        <fullName evidence="2">Uncharacterized protein</fullName>
    </submittedName>
</protein>
<proteinExistence type="predicted"/>
<dbReference type="Proteomes" id="UP000610124">
    <property type="component" value="Unassembled WGS sequence"/>
</dbReference>
<sequence length="64" mass="6571">MFPQGPTQQGEDCVRAGTAQGFAAGASTTMLLSIRAVQVPRWTSYSSIQPTGRRAGLEGGGSTA</sequence>
<gene>
    <name evidence="1" type="ORF">GCM10010502_65530</name>
    <name evidence="2" type="ORF">HS99_0009120</name>
</gene>
<evidence type="ECO:0000313" key="1">
    <source>
        <dbReference type="EMBL" id="GGV01814.1"/>
    </source>
</evidence>
<dbReference type="AlphaFoldDB" id="A0A1E7N1S8"/>
<keyword evidence="3" id="KW-1185">Reference proteome</keyword>
<reference evidence="1" key="5">
    <citation type="submission" date="2020-09" db="EMBL/GenBank/DDBJ databases">
        <authorList>
            <person name="Sun Q."/>
            <person name="Ohkuma M."/>
        </authorList>
    </citation>
    <scope>NUCLEOTIDE SEQUENCE</scope>
    <source>
        <strain evidence="1">JCM 4434</strain>
    </source>
</reference>
<reference evidence="2 3" key="2">
    <citation type="submission" date="2014-07" db="EMBL/GenBank/DDBJ databases">
        <authorList>
            <person name="Zhang J.E."/>
            <person name="Yang H."/>
            <person name="Guo J."/>
            <person name="Deng Z."/>
            <person name="Luo H."/>
            <person name="Luo M."/>
            <person name="Zhao B."/>
        </authorList>
    </citation>
    <scope>NUCLEOTIDE SEQUENCE [LARGE SCALE GENOMIC DNA]</scope>
    <source>
        <strain evidence="2">ATCC 10762</strain>
        <strain evidence="3">ATCC 10762 / DSM 40127 / CCM 3239 / JCM 4008 / LMG 5968 / NBRC 12843 / NCIMB 8234 / A-377</strain>
    </source>
</reference>
<dbReference type="EMBL" id="BMUB01000026">
    <property type="protein sequence ID" value="GGV01814.1"/>
    <property type="molecule type" value="Genomic_DNA"/>
</dbReference>
<evidence type="ECO:0000313" key="2">
    <source>
        <dbReference type="EMBL" id="OEV34648.1"/>
    </source>
</evidence>
<reference evidence="2" key="4">
    <citation type="submission" date="2016-08" db="EMBL/GenBank/DDBJ databases">
        <title>Sequencing, Assembly and Comparative Genomics of S. aureofaciens ATCC 10762.</title>
        <authorList>
            <person name="Gradnigo J.S."/>
            <person name="Johnson N."/>
            <person name="Somerville G.A."/>
        </authorList>
    </citation>
    <scope>NUCLEOTIDE SEQUENCE [LARGE SCALE GENOMIC DNA]</scope>
    <source>
        <strain evidence="2">ATCC 10762</strain>
    </source>
</reference>
<reference evidence="1 4" key="1">
    <citation type="journal article" date="2014" name="Int. J. Syst. Evol. Microbiol.">
        <title>Complete genome sequence of Corynebacterium casei LMG S-19264T (=DSM 44701T), isolated from a smear-ripened cheese.</title>
        <authorList>
            <consortium name="US DOE Joint Genome Institute (JGI-PGF)"/>
            <person name="Walter F."/>
            <person name="Albersmeier A."/>
            <person name="Kalinowski J."/>
            <person name="Ruckert C."/>
        </authorList>
    </citation>
    <scope>NUCLEOTIDE SEQUENCE [LARGE SCALE GENOMIC DNA]</scope>
    <source>
        <strain evidence="1 4">JCM 4434</strain>
    </source>
</reference>
<dbReference type="Proteomes" id="UP000037395">
    <property type="component" value="Unassembled WGS sequence"/>
</dbReference>
<evidence type="ECO:0000313" key="4">
    <source>
        <dbReference type="Proteomes" id="UP000610124"/>
    </source>
</evidence>
<dbReference type="RefSeq" id="WP_030554699.1">
    <property type="nucleotide sequence ID" value="NZ_BMUB01000026.1"/>
</dbReference>
<reference evidence="3" key="3">
    <citation type="submission" date="2016-08" db="EMBL/GenBank/DDBJ databases">
        <title>Sequencing, assembly and comparative genomics of S. aureofaciens ATCC 10762.</title>
        <authorList>
            <person name="Gradnigo J.S."/>
            <person name="Johnson N."/>
            <person name="Somerville G.A."/>
        </authorList>
    </citation>
    <scope>NUCLEOTIDE SEQUENCE [LARGE SCALE GENOMIC DNA]</scope>
    <source>
        <strain evidence="3">ATCC 10762 / DSM 40127 / CCM 3239 / JCM 4008 / LMG 5968 / NBRC 12843 / NCIMB 8234 / A-377</strain>
    </source>
</reference>
<evidence type="ECO:0000313" key="3">
    <source>
        <dbReference type="Proteomes" id="UP000037395"/>
    </source>
</evidence>